<dbReference type="PANTHER" id="PTHR22762:SF89">
    <property type="entry name" value="ALPHA-XYLOSIDASE"/>
    <property type="match status" value="1"/>
</dbReference>
<dbReference type="InterPro" id="IPR033403">
    <property type="entry name" value="DUF5110"/>
</dbReference>
<dbReference type="Pfam" id="PF21365">
    <property type="entry name" value="Glyco_hydro_31_3rd"/>
    <property type="match status" value="1"/>
</dbReference>
<evidence type="ECO:0000256" key="1">
    <source>
        <dbReference type="ARBA" id="ARBA00007806"/>
    </source>
</evidence>
<keyword evidence="2" id="KW-0326">Glycosidase</keyword>
<feature type="domain" description="DUF5110" evidence="4">
    <location>
        <begin position="612"/>
        <end position="681"/>
    </location>
</feature>
<feature type="domain" description="Glycoside hydrolase family 31 TIM barrel" evidence="3">
    <location>
        <begin position="192"/>
        <end position="496"/>
    </location>
</feature>
<name>A0AAW9WKR2_9FIRM</name>
<dbReference type="GO" id="GO:0006491">
    <property type="term" value="P:N-glycan processing"/>
    <property type="evidence" value="ECO:0007669"/>
    <property type="project" value="TreeGrafter"/>
</dbReference>
<proteinExistence type="inferred from homology"/>
<dbReference type="Gene3D" id="3.20.20.80">
    <property type="entry name" value="Glycosidases"/>
    <property type="match status" value="1"/>
</dbReference>
<dbReference type="CDD" id="cd06595">
    <property type="entry name" value="GH31_u1"/>
    <property type="match status" value="1"/>
</dbReference>
<evidence type="ECO:0000313" key="6">
    <source>
        <dbReference type="EMBL" id="MUB65975.1"/>
    </source>
</evidence>
<dbReference type="SUPFAM" id="SSF51011">
    <property type="entry name" value="Glycosyl hydrolase domain"/>
    <property type="match status" value="1"/>
</dbReference>
<dbReference type="PANTHER" id="PTHR22762">
    <property type="entry name" value="ALPHA-GLUCOSIDASE"/>
    <property type="match status" value="1"/>
</dbReference>
<dbReference type="Proteomes" id="UP000434223">
    <property type="component" value="Unassembled WGS sequence"/>
</dbReference>
<dbReference type="InterPro" id="IPR017853">
    <property type="entry name" value="GH"/>
</dbReference>
<dbReference type="Pfam" id="PF01055">
    <property type="entry name" value="Glyco_hydro_31_2nd"/>
    <property type="match status" value="1"/>
</dbReference>
<dbReference type="SUPFAM" id="SSF51445">
    <property type="entry name" value="(Trans)glycosidases"/>
    <property type="match status" value="1"/>
</dbReference>
<evidence type="ECO:0000259" key="3">
    <source>
        <dbReference type="Pfam" id="PF01055"/>
    </source>
</evidence>
<comment type="caution">
    <text evidence="6">The sequence shown here is derived from an EMBL/GenBank/DDBJ whole genome shotgun (WGS) entry which is preliminary data.</text>
</comment>
<keyword evidence="2" id="KW-0378">Hydrolase</keyword>
<dbReference type="InterPro" id="IPR048395">
    <property type="entry name" value="Glyco_hydro_31_C"/>
</dbReference>
<organism evidence="6 7">
    <name type="scientific">Hungatella hathewayi</name>
    <dbReference type="NCBI Taxonomy" id="154046"/>
    <lineage>
        <taxon>Bacteria</taxon>
        <taxon>Bacillati</taxon>
        <taxon>Bacillota</taxon>
        <taxon>Clostridia</taxon>
        <taxon>Lachnospirales</taxon>
        <taxon>Lachnospiraceae</taxon>
        <taxon>Hungatella</taxon>
    </lineage>
</organism>
<protein>
    <submittedName>
        <fullName evidence="6">DUF5110 domain-containing protein</fullName>
    </submittedName>
</protein>
<dbReference type="RefSeq" id="WP_155560929.1">
    <property type="nucleotide sequence ID" value="NZ_JBDMEG010000018.1"/>
</dbReference>
<dbReference type="InterPro" id="IPR000322">
    <property type="entry name" value="Glyco_hydro_31_TIM"/>
</dbReference>
<dbReference type="GO" id="GO:0090599">
    <property type="term" value="F:alpha-glucosidase activity"/>
    <property type="evidence" value="ECO:0007669"/>
    <property type="project" value="TreeGrafter"/>
</dbReference>
<dbReference type="Gene3D" id="2.60.40.1180">
    <property type="entry name" value="Golgi alpha-mannosidase II"/>
    <property type="match status" value="2"/>
</dbReference>
<evidence type="ECO:0000256" key="2">
    <source>
        <dbReference type="RuleBase" id="RU361185"/>
    </source>
</evidence>
<dbReference type="EMBL" id="WNME01000020">
    <property type="protein sequence ID" value="MUB65975.1"/>
    <property type="molecule type" value="Genomic_DNA"/>
</dbReference>
<evidence type="ECO:0000259" key="5">
    <source>
        <dbReference type="Pfam" id="PF21365"/>
    </source>
</evidence>
<feature type="domain" description="Glycosyl hydrolase family 31 C-terminal" evidence="5">
    <location>
        <begin position="505"/>
        <end position="595"/>
    </location>
</feature>
<dbReference type="AlphaFoldDB" id="A0AAW9WKR2"/>
<dbReference type="InterPro" id="IPR013780">
    <property type="entry name" value="Glyco_hydro_b"/>
</dbReference>
<sequence length="796" mass="91884">MRDIFKVKTNPAATGENVIAGACYRISVLTEGLIRLEYRKDGCFEDRPTQMAWNRDFKPAGYRLIKTEDGIEIITKRVHIIYNEQEFSRHGLSIQVLGNLSAYHSIWHYSEDIHDLKGTARTLDEVDGKTELESGVLSRFGYSVIDDSRSMILTEDGWVEARKGEGEDLYFFGYGHDYLDCLKDFYYLTGRTPMLPRFALGNWWSRYYKYTEESYLALMDRFEQEAIPFTVAVIDMDWHLVDVDPKYGSGWTGYTWNREFFPDPERFLQTLHRRGMRTTLNVHPADGVQAYEEMYEDMAKDLGVDWEHEDPVCFNITDPDFLEAYFQYLHHPYEKMGVDFWWIDWQQGGNSRIPGLDPLWLLNHYHFLDSGRDGKRPMTFSRYAGPGSHRYPVGFSGDTITTWDSLEFQPYFTANASNIGYGWWSHDIGGHMRGYKDDEMEARWTQFGVFSPIMRLHSSCSEFNGKEPWRFKKETEAVMGDFLRLRHRLMPYLYTMNFRASCMAEPLIMPMYYKHPEAVEAYEVANQYYFGSEMIVAPVTAPRIGQINEAKVRVWIPEGTCIDFFNHMVYEGGRVMELYRPLETIPVLVKAGGVIPMTDDIGAADVTANPETLRIRIFGGADGAFTLYEDDNETCNYEQDVCVTTDMKFDWEGEKQSFTIASAVGAVELIPEKRNYILEFAAVTDAECSVTLNGGETACRKSYDADSRTLTLEIDQVSTAKTLVVRFETSMKLSENPVEKLVFDFLNQAEIEFEIKEMLFRRIREGKSLKVFLSELQAMEIDGEIKGALVEILTAF</sequence>
<gene>
    <name evidence="6" type="ORF">GNE07_23420</name>
</gene>
<reference evidence="6 7" key="1">
    <citation type="submission" date="2019-09" db="EMBL/GenBank/DDBJ databases">
        <title>Draft genome sequencing of Hungatella hathewayi 123Y-2.</title>
        <authorList>
            <person name="Lv Q."/>
            <person name="Li S."/>
        </authorList>
    </citation>
    <scope>NUCLEOTIDE SEQUENCE [LARGE SCALE GENOMIC DNA]</scope>
    <source>
        <strain evidence="6 7">123Y-2</strain>
    </source>
</reference>
<accession>A0AAW9WKR2</accession>
<comment type="similarity">
    <text evidence="1 2">Belongs to the glycosyl hydrolase 31 family.</text>
</comment>
<evidence type="ECO:0000259" key="4">
    <source>
        <dbReference type="Pfam" id="PF17137"/>
    </source>
</evidence>
<evidence type="ECO:0000313" key="7">
    <source>
        <dbReference type="Proteomes" id="UP000434223"/>
    </source>
</evidence>
<dbReference type="Pfam" id="PF17137">
    <property type="entry name" value="DUF5110"/>
    <property type="match status" value="1"/>
</dbReference>
<dbReference type="GO" id="GO:0005975">
    <property type="term" value="P:carbohydrate metabolic process"/>
    <property type="evidence" value="ECO:0007669"/>
    <property type="project" value="InterPro"/>
</dbReference>